<gene>
    <name evidence="1" type="ORF">PPRIM_AZ9-3.1.T1000024</name>
</gene>
<sequence>MRKFQKLVTQLENQLLTNSIKFFKKKDRAIEQEQENYPPKKNLNQKSEQFYVQLSQSLYKIQEVLRVQLLNIIEGCLLDDIGNQEIG</sequence>
<proteinExistence type="predicted"/>
<comment type="caution">
    <text evidence="1">The sequence shown here is derived from an EMBL/GenBank/DDBJ whole genome shotgun (WGS) entry which is preliminary data.</text>
</comment>
<keyword evidence="2" id="KW-1185">Reference proteome</keyword>
<dbReference type="AlphaFoldDB" id="A0A8S1P2G4"/>
<reference evidence="1" key="1">
    <citation type="submission" date="2021-01" db="EMBL/GenBank/DDBJ databases">
        <authorList>
            <consortium name="Genoscope - CEA"/>
            <person name="William W."/>
        </authorList>
    </citation>
    <scope>NUCLEOTIDE SEQUENCE</scope>
</reference>
<accession>A0A8S1P2G4</accession>
<protein>
    <submittedName>
        <fullName evidence="1">Uncharacterized protein</fullName>
    </submittedName>
</protein>
<organism evidence="1 2">
    <name type="scientific">Paramecium primaurelia</name>
    <dbReference type="NCBI Taxonomy" id="5886"/>
    <lineage>
        <taxon>Eukaryota</taxon>
        <taxon>Sar</taxon>
        <taxon>Alveolata</taxon>
        <taxon>Ciliophora</taxon>
        <taxon>Intramacronucleata</taxon>
        <taxon>Oligohymenophorea</taxon>
        <taxon>Peniculida</taxon>
        <taxon>Parameciidae</taxon>
        <taxon>Paramecium</taxon>
    </lineage>
</organism>
<dbReference type="EMBL" id="CAJJDM010000103">
    <property type="protein sequence ID" value="CAD8095964.1"/>
    <property type="molecule type" value="Genomic_DNA"/>
</dbReference>
<evidence type="ECO:0000313" key="1">
    <source>
        <dbReference type="EMBL" id="CAD8095964.1"/>
    </source>
</evidence>
<dbReference type="Proteomes" id="UP000688137">
    <property type="component" value="Unassembled WGS sequence"/>
</dbReference>
<name>A0A8S1P2G4_PARPR</name>
<evidence type="ECO:0000313" key="2">
    <source>
        <dbReference type="Proteomes" id="UP000688137"/>
    </source>
</evidence>